<evidence type="ECO:0000256" key="3">
    <source>
        <dbReference type="ARBA" id="ARBA00022603"/>
    </source>
</evidence>
<dbReference type="GO" id="GO:0008170">
    <property type="term" value="F:N-methyltransferase activity"/>
    <property type="evidence" value="ECO:0007669"/>
    <property type="project" value="InterPro"/>
</dbReference>
<dbReference type="OrthoDB" id="9814572at2"/>
<accession>A0A514Z5N4</accession>
<evidence type="ECO:0000256" key="5">
    <source>
        <dbReference type="ARBA" id="ARBA00022691"/>
    </source>
</evidence>
<dbReference type="InterPro" id="IPR029063">
    <property type="entry name" value="SAM-dependent_MTases_sf"/>
</dbReference>
<dbReference type="RefSeq" id="WP_142765567.1">
    <property type="nucleotide sequence ID" value="NZ_CP041356.1"/>
</dbReference>
<name>A0A514Z5N4_9LACT</name>
<dbReference type="PANTHER" id="PTHR42933:SF4">
    <property type="entry name" value="TYPE I RESTRICTION ENZYME ECOKI METHYLASE SUBUNIT"/>
    <property type="match status" value="1"/>
</dbReference>
<dbReference type="Proteomes" id="UP000315128">
    <property type="component" value="Chromosome"/>
</dbReference>
<evidence type="ECO:0000256" key="6">
    <source>
        <dbReference type="ARBA" id="ARBA00022747"/>
    </source>
</evidence>
<feature type="coiled-coil region" evidence="8">
    <location>
        <begin position="459"/>
        <end position="486"/>
    </location>
</feature>
<dbReference type="SUPFAM" id="SSF53335">
    <property type="entry name" value="S-adenosyl-L-methionine-dependent methyltransferases"/>
    <property type="match status" value="1"/>
</dbReference>
<keyword evidence="5" id="KW-0949">S-adenosyl-L-methionine</keyword>
<proteinExistence type="inferred from homology"/>
<keyword evidence="8" id="KW-0175">Coiled coil</keyword>
<dbReference type="InterPro" id="IPR022749">
    <property type="entry name" value="D12N6_MeTrfase_N"/>
</dbReference>
<protein>
    <recommendedName>
        <fullName evidence="2">site-specific DNA-methyltransferase (adenine-specific)</fullName>
        <ecNumber evidence="2">2.1.1.72</ecNumber>
    </recommendedName>
</protein>
<evidence type="ECO:0000259" key="10">
    <source>
        <dbReference type="Pfam" id="PF12161"/>
    </source>
</evidence>
<dbReference type="PRINTS" id="PR00507">
    <property type="entry name" value="N12N6MTFRASE"/>
</dbReference>
<dbReference type="Pfam" id="PF02384">
    <property type="entry name" value="N6_Mtase"/>
    <property type="match status" value="1"/>
</dbReference>
<dbReference type="EC" id="2.1.1.72" evidence="2"/>
<organism evidence="11 12">
    <name type="scientific">Lactococcus protaetiae</name>
    <dbReference type="NCBI Taxonomy" id="2592653"/>
    <lineage>
        <taxon>Bacteria</taxon>
        <taxon>Bacillati</taxon>
        <taxon>Bacillota</taxon>
        <taxon>Bacilli</taxon>
        <taxon>Lactobacillales</taxon>
        <taxon>Streptococcaceae</taxon>
        <taxon>Lactococcus</taxon>
    </lineage>
</organism>
<dbReference type="GO" id="GO:0009307">
    <property type="term" value="P:DNA restriction-modification system"/>
    <property type="evidence" value="ECO:0007669"/>
    <property type="project" value="UniProtKB-KW"/>
</dbReference>
<dbReference type="GO" id="GO:0009007">
    <property type="term" value="F:site-specific DNA-methyltransferase (adenine-specific) activity"/>
    <property type="evidence" value="ECO:0007669"/>
    <property type="project" value="UniProtKB-EC"/>
</dbReference>
<comment type="similarity">
    <text evidence="1">Belongs to the N(4)/N(6)-methyltransferase family.</text>
</comment>
<dbReference type="REBASE" id="334159">
    <property type="entry name" value="M.Lsp19320I"/>
</dbReference>
<keyword evidence="6" id="KW-0680">Restriction system</keyword>
<feature type="domain" description="N6 adenine-specific DNA methyltransferase N-terminal" evidence="10">
    <location>
        <begin position="4"/>
        <end position="131"/>
    </location>
</feature>
<dbReference type="GO" id="GO:0032259">
    <property type="term" value="P:methylation"/>
    <property type="evidence" value="ECO:0007669"/>
    <property type="project" value="UniProtKB-KW"/>
</dbReference>
<evidence type="ECO:0000256" key="1">
    <source>
        <dbReference type="ARBA" id="ARBA00006594"/>
    </source>
</evidence>
<dbReference type="PANTHER" id="PTHR42933">
    <property type="entry name" value="SLR6095 PROTEIN"/>
    <property type="match status" value="1"/>
</dbReference>
<dbReference type="Gene3D" id="1.20.1260.30">
    <property type="match status" value="1"/>
</dbReference>
<dbReference type="GO" id="GO:0003677">
    <property type="term" value="F:DNA binding"/>
    <property type="evidence" value="ECO:0007669"/>
    <property type="project" value="InterPro"/>
</dbReference>
<evidence type="ECO:0000256" key="7">
    <source>
        <dbReference type="ARBA" id="ARBA00047942"/>
    </source>
</evidence>
<reference evidence="11 12" key="1">
    <citation type="submission" date="2019-07" db="EMBL/GenBank/DDBJ databases">
        <title>Genome sequencing of KACC 19320.</title>
        <authorList>
            <person name="Heo J."/>
            <person name="Kim S.-J."/>
            <person name="Kim J.-S."/>
            <person name="Hong S.-B."/>
            <person name="Kwon S.-W."/>
        </authorList>
    </citation>
    <scope>NUCLEOTIDE SEQUENCE [LARGE SCALE GENOMIC DNA]</scope>
    <source>
        <strain evidence="11 12">KACC 19320</strain>
    </source>
</reference>
<dbReference type="Gene3D" id="3.40.50.150">
    <property type="entry name" value="Vaccinia Virus protein VP39"/>
    <property type="match status" value="1"/>
</dbReference>
<evidence type="ECO:0000256" key="8">
    <source>
        <dbReference type="SAM" id="Coils"/>
    </source>
</evidence>
<feature type="domain" description="DNA methylase adenine-specific" evidence="9">
    <location>
        <begin position="143"/>
        <end position="442"/>
    </location>
</feature>
<sequence length="488" mass="56829">MASNSFVKKIQDIMRNDAGVNGDAQRIEQMSWMLFLKIYDSREEVWEIEEDDYESILPDKLKWRNWAHSEKGEQVLTGDSLLEFVNNELFKGLKAVEITPEMPIRKQIVKSAFEDANNYMKNGTLLRQVLNVVDEVDFNNSEDRHLFNDIYESILKDIQSAGNAGEFYTPRAVTDFIAEILEPKLGETMADFACGTGGFLTSTLKRLETQKKTVEDVETYNHSVFGIEKKAFPHLLAVTNLFLHEIDDPNILHGNSLERNVRDYKENEKFDIIMMNPPFGGSELAVVQKNFPTELRTSETADLFMSVIMYRLKRDGRVGVILPDGFLFGTGTKTTLKKKLVEEFNLHTIIRLPHSVFAPYTSIHTNILFFDKKKKTKETWFYRLDMPEGYKNFSKTKPMKSEHFNPVRDWWENREEIMEGNFSKAKKYTPKELAELDYNFDQCGFPQEEEEILEPMELINQYNTERKELNEKIDTVLAEIMQMLEENE</sequence>
<evidence type="ECO:0000256" key="2">
    <source>
        <dbReference type="ARBA" id="ARBA00011900"/>
    </source>
</evidence>
<keyword evidence="12" id="KW-1185">Reference proteome</keyword>
<evidence type="ECO:0000313" key="11">
    <source>
        <dbReference type="EMBL" id="QDK69900.1"/>
    </source>
</evidence>
<keyword evidence="4 11" id="KW-0808">Transferase</keyword>
<comment type="catalytic activity">
    <reaction evidence="7">
        <text>a 2'-deoxyadenosine in DNA + S-adenosyl-L-methionine = an N(6)-methyl-2'-deoxyadenosine in DNA + S-adenosyl-L-homocysteine + H(+)</text>
        <dbReference type="Rhea" id="RHEA:15197"/>
        <dbReference type="Rhea" id="RHEA-COMP:12418"/>
        <dbReference type="Rhea" id="RHEA-COMP:12419"/>
        <dbReference type="ChEBI" id="CHEBI:15378"/>
        <dbReference type="ChEBI" id="CHEBI:57856"/>
        <dbReference type="ChEBI" id="CHEBI:59789"/>
        <dbReference type="ChEBI" id="CHEBI:90615"/>
        <dbReference type="ChEBI" id="CHEBI:90616"/>
        <dbReference type="EC" id="2.1.1.72"/>
    </reaction>
</comment>
<evidence type="ECO:0000313" key="12">
    <source>
        <dbReference type="Proteomes" id="UP000315128"/>
    </source>
</evidence>
<evidence type="ECO:0000256" key="4">
    <source>
        <dbReference type="ARBA" id="ARBA00022679"/>
    </source>
</evidence>
<gene>
    <name evidence="11" type="ORF">FLP15_00360</name>
</gene>
<dbReference type="AlphaFoldDB" id="A0A514Z5N4"/>
<dbReference type="Pfam" id="PF12161">
    <property type="entry name" value="HsdM_N"/>
    <property type="match status" value="1"/>
</dbReference>
<evidence type="ECO:0000259" key="9">
    <source>
        <dbReference type="Pfam" id="PF02384"/>
    </source>
</evidence>
<dbReference type="InterPro" id="IPR038333">
    <property type="entry name" value="T1MK-like_N_sf"/>
</dbReference>
<dbReference type="InterPro" id="IPR003356">
    <property type="entry name" value="DNA_methylase_A-5"/>
</dbReference>
<dbReference type="InterPro" id="IPR051537">
    <property type="entry name" value="DNA_Adenine_Mtase"/>
</dbReference>
<dbReference type="KEGG" id="lack:FLP15_00360"/>
<keyword evidence="3 11" id="KW-0489">Methyltransferase</keyword>
<dbReference type="EMBL" id="CP041356">
    <property type="protein sequence ID" value="QDK69900.1"/>
    <property type="molecule type" value="Genomic_DNA"/>
</dbReference>